<organism evidence="2 3">
    <name type="scientific">Microbulbifer okhotskensis</name>
    <dbReference type="NCBI Taxonomy" id="2926617"/>
    <lineage>
        <taxon>Bacteria</taxon>
        <taxon>Pseudomonadati</taxon>
        <taxon>Pseudomonadota</taxon>
        <taxon>Gammaproteobacteria</taxon>
        <taxon>Cellvibrionales</taxon>
        <taxon>Microbulbiferaceae</taxon>
        <taxon>Microbulbifer</taxon>
    </lineage>
</organism>
<keyword evidence="3" id="KW-1185">Reference proteome</keyword>
<comment type="caution">
    <text evidence="2">The sequence shown here is derived from an EMBL/GenBank/DDBJ whole genome shotgun (WGS) entry which is preliminary data.</text>
</comment>
<dbReference type="RefSeq" id="WP_252466736.1">
    <property type="nucleotide sequence ID" value="NZ_JALBWM010000044.1"/>
</dbReference>
<evidence type="ECO:0000313" key="2">
    <source>
        <dbReference type="EMBL" id="MCO1334945.1"/>
    </source>
</evidence>
<proteinExistence type="predicted"/>
<dbReference type="Proteomes" id="UP001139028">
    <property type="component" value="Unassembled WGS sequence"/>
</dbReference>
<keyword evidence="1" id="KW-1133">Transmembrane helix</keyword>
<sequence>MNYYVLLKTLHILCAIIVLGTGTGIAWFTLRGWLSGDPRIMQWVSKETVKADWIFTGSAVLGLLGSAAGMVAINPRWVQQGWLQLAAGLTIMVLLLWLPVVYLQYQLRRHAGEEHNEPRMRKIMGAWCLLGIFAFPLTIAIVYLMVSKPLLW</sequence>
<feature type="transmembrane region" description="Helical" evidence="1">
    <location>
        <begin position="51"/>
        <end position="73"/>
    </location>
</feature>
<evidence type="ECO:0000256" key="1">
    <source>
        <dbReference type="SAM" id="Phobius"/>
    </source>
</evidence>
<evidence type="ECO:0000313" key="3">
    <source>
        <dbReference type="Proteomes" id="UP001139028"/>
    </source>
</evidence>
<keyword evidence="1" id="KW-0812">Transmembrane</keyword>
<dbReference type="AlphaFoldDB" id="A0A9X2ENP4"/>
<feature type="transmembrane region" description="Helical" evidence="1">
    <location>
        <begin position="6"/>
        <end position="30"/>
    </location>
</feature>
<dbReference type="Pfam" id="PF10027">
    <property type="entry name" value="DUF2269"/>
    <property type="match status" value="1"/>
</dbReference>
<dbReference type="InterPro" id="IPR018729">
    <property type="entry name" value="DUF2269_transmembrane"/>
</dbReference>
<name>A0A9X2ENP4_9GAMM</name>
<feature type="transmembrane region" description="Helical" evidence="1">
    <location>
        <begin position="85"/>
        <end position="105"/>
    </location>
</feature>
<accession>A0A9X2ENP4</accession>
<gene>
    <name evidence="2" type="ORF">MO867_11405</name>
</gene>
<protein>
    <submittedName>
        <fullName evidence="2">DUF2269 domain-containing protein</fullName>
    </submittedName>
</protein>
<reference evidence="2" key="1">
    <citation type="journal article" date="2022" name="Arch. Microbiol.">
        <title>Microbulbifer okhotskensis sp. nov., isolated from a deep bottom sediment of the Okhotsk Sea.</title>
        <authorList>
            <person name="Romanenko L."/>
            <person name="Kurilenko V."/>
            <person name="Otstavnykh N."/>
            <person name="Velansky P."/>
            <person name="Isaeva M."/>
            <person name="Mikhailov V."/>
        </authorList>
    </citation>
    <scope>NUCLEOTIDE SEQUENCE</scope>
    <source>
        <strain evidence="2">OS29</strain>
    </source>
</reference>
<feature type="transmembrane region" description="Helical" evidence="1">
    <location>
        <begin position="126"/>
        <end position="146"/>
    </location>
</feature>
<dbReference type="EMBL" id="JALBWM010000044">
    <property type="protein sequence ID" value="MCO1334945.1"/>
    <property type="molecule type" value="Genomic_DNA"/>
</dbReference>
<keyword evidence="1" id="KW-0472">Membrane</keyword>